<keyword evidence="1" id="KW-1133">Transmembrane helix</keyword>
<evidence type="ECO:0000313" key="2">
    <source>
        <dbReference type="EMBL" id="QHU30027.1"/>
    </source>
</evidence>
<keyword evidence="1" id="KW-0472">Membrane</keyword>
<name>A0A6C0LHQ6_9ZZZZ</name>
<protein>
    <submittedName>
        <fullName evidence="2">Uncharacterized protein</fullName>
    </submittedName>
</protein>
<sequence length="135" mass="14861">MISQDDLYRIVGLAVVLIFVISIAVKAFSYQTKILEGMTNSSIDKDKVSSSVTSNNDKIADTLLVSKYRSEYEDTIINLEKGVSTALLSEVIHNADNISSDPTSKKSVTAIENINNLKTFRETLNQAMIILDKTA</sequence>
<reference evidence="2" key="1">
    <citation type="journal article" date="2020" name="Nature">
        <title>Giant virus diversity and host interactions through global metagenomics.</title>
        <authorList>
            <person name="Schulz F."/>
            <person name="Roux S."/>
            <person name="Paez-Espino D."/>
            <person name="Jungbluth S."/>
            <person name="Walsh D.A."/>
            <person name="Denef V.J."/>
            <person name="McMahon K.D."/>
            <person name="Konstantinidis K.T."/>
            <person name="Eloe-Fadrosh E.A."/>
            <person name="Kyrpides N.C."/>
            <person name="Woyke T."/>
        </authorList>
    </citation>
    <scope>NUCLEOTIDE SEQUENCE</scope>
    <source>
        <strain evidence="2">GVMAG-M-3300027833-11</strain>
    </source>
</reference>
<proteinExistence type="predicted"/>
<feature type="transmembrane region" description="Helical" evidence="1">
    <location>
        <begin position="6"/>
        <end position="28"/>
    </location>
</feature>
<evidence type="ECO:0000256" key="1">
    <source>
        <dbReference type="SAM" id="Phobius"/>
    </source>
</evidence>
<keyword evidence="1" id="KW-0812">Transmembrane</keyword>
<accession>A0A6C0LHQ6</accession>
<organism evidence="2">
    <name type="scientific">viral metagenome</name>
    <dbReference type="NCBI Taxonomy" id="1070528"/>
    <lineage>
        <taxon>unclassified sequences</taxon>
        <taxon>metagenomes</taxon>
        <taxon>organismal metagenomes</taxon>
    </lineage>
</organism>
<dbReference type="EMBL" id="MN740503">
    <property type="protein sequence ID" value="QHU30027.1"/>
    <property type="molecule type" value="Genomic_DNA"/>
</dbReference>
<dbReference type="AlphaFoldDB" id="A0A6C0LHQ6"/>